<dbReference type="STRING" id="360107.CHAB381_1461"/>
<dbReference type="Proteomes" id="UP000002407">
    <property type="component" value="Chromosome"/>
</dbReference>
<name>A7I3A6_CAMHC</name>
<keyword evidence="2" id="KW-1185">Reference proteome</keyword>
<accession>A7I3A6</accession>
<gene>
    <name evidence="1" type="ordered locus">CHAB381_1461</name>
</gene>
<dbReference type="InterPro" id="IPR009061">
    <property type="entry name" value="DNA-bd_dom_put_sf"/>
</dbReference>
<protein>
    <submittedName>
        <fullName evidence="1">Uncharacterized protein</fullName>
    </submittedName>
</protein>
<evidence type="ECO:0000313" key="2">
    <source>
        <dbReference type="Proteomes" id="UP000002407"/>
    </source>
</evidence>
<reference evidence="2" key="1">
    <citation type="submission" date="2007-07" db="EMBL/GenBank/DDBJ databases">
        <title>Complete genome sequence of Campylobacter hominis ATCC BAA-381, a commensal isolated from the human gastrointestinal tract.</title>
        <authorList>
            <person name="Fouts D.E."/>
            <person name="Mongodin E.F."/>
            <person name="Puiu D."/>
            <person name="Sebastian Y."/>
            <person name="Miller W.G."/>
            <person name="Mandrell R.E."/>
            <person name="Nelson K.E."/>
        </authorList>
    </citation>
    <scope>NUCLEOTIDE SEQUENCE [LARGE SCALE GENOMIC DNA]</scope>
    <source>
        <strain evidence="2">ATCC BAA-381 / LMG 19568 / NCTC 13146 / CH001A</strain>
    </source>
</reference>
<dbReference type="KEGG" id="cha:CHAB381_1461"/>
<evidence type="ECO:0000313" key="1">
    <source>
        <dbReference type="EMBL" id="ABS51828.1"/>
    </source>
</evidence>
<dbReference type="SUPFAM" id="SSF46955">
    <property type="entry name" value="Putative DNA-binding domain"/>
    <property type="match status" value="1"/>
</dbReference>
<dbReference type="RefSeq" id="WP_012109301.1">
    <property type="nucleotide sequence ID" value="NC_009714.1"/>
</dbReference>
<proteinExistence type="predicted"/>
<dbReference type="HOGENOM" id="CLU_2647711_0_0_7"/>
<dbReference type="EMBL" id="CP000776">
    <property type="protein sequence ID" value="ABS51828.1"/>
    <property type="molecule type" value="Genomic_DNA"/>
</dbReference>
<sequence length="76" mass="8481">MENIYSTVNQGYAPKRYLRIADITRLYPIGRSAILNYGKQGLITPIRVTKGVIVYDANEIEAFFSGKKAEAQNAKA</sequence>
<dbReference type="OrthoDB" id="3575335at2"/>
<organism evidence="1 2">
    <name type="scientific">Campylobacter hominis (strain ATCC BAA-381 / DSM 21671 / CCUG 45161 / LMG 19568 / NCTC 13146 / CH001A)</name>
    <dbReference type="NCBI Taxonomy" id="360107"/>
    <lineage>
        <taxon>Bacteria</taxon>
        <taxon>Pseudomonadati</taxon>
        <taxon>Campylobacterota</taxon>
        <taxon>Epsilonproteobacteria</taxon>
        <taxon>Campylobacterales</taxon>
        <taxon>Campylobacteraceae</taxon>
        <taxon>Campylobacter</taxon>
    </lineage>
</organism>
<dbReference type="AlphaFoldDB" id="A7I3A6"/>